<keyword evidence="7 10" id="KW-0862">Zinc</keyword>
<feature type="short sequence motif" description="'ERGGDP' region" evidence="10">
    <location>
        <begin position="183"/>
        <end position="188"/>
    </location>
</feature>
<name>A0A1H1WQV8_9ACTN</name>
<comment type="function">
    <text evidence="1 10">Catalyzes the ATP-dependent condensation of GlcN-Ins and L-cysteine to form L-Cys-GlcN-Ins.</text>
</comment>
<dbReference type="PANTHER" id="PTHR10890:SF3">
    <property type="entry name" value="CYSTEINE--TRNA LIGASE, CYTOPLASMIC"/>
    <property type="match status" value="1"/>
</dbReference>
<dbReference type="GO" id="GO:0005524">
    <property type="term" value="F:ATP binding"/>
    <property type="evidence" value="ECO:0007669"/>
    <property type="project" value="UniProtKB-KW"/>
</dbReference>
<comment type="cofactor">
    <cofactor evidence="10">
        <name>Zn(2+)</name>
        <dbReference type="ChEBI" id="CHEBI:29105"/>
    </cofactor>
    <text evidence="10">Binds 1 zinc ion per subunit.</text>
</comment>
<feature type="binding site" evidence="10">
    <location>
        <begin position="81"/>
        <end position="83"/>
    </location>
    <ligand>
        <name>L-cysteinyl-5'-AMP</name>
        <dbReference type="ChEBI" id="CHEBI:144924"/>
    </ligand>
</feature>
<proteinExistence type="inferred from homology"/>
<evidence type="ECO:0000256" key="1">
    <source>
        <dbReference type="ARBA" id="ARBA00003679"/>
    </source>
</evidence>
<dbReference type="EC" id="6.3.1.13" evidence="10"/>
<evidence type="ECO:0000256" key="10">
    <source>
        <dbReference type="HAMAP-Rule" id="MF_01697"/>
    </source>
</evidence>
<feature type="binding site" evidence="10">
    <location>
        <position position="43"/>
    </location>
    <ligand>
        <name>Zn(2+)</name>
        <dbReference type="ChEBI" id="CHEBI:29105"/>
    </ligand>
</feature>
<dbReference type="InterPro" id="IPR017812">
    <property type="entry name" value="Mycothiol_ligase_MshC"/>
</dbReference>
<keyword evidence="13" id="KW-1185">Reference proteome</keyword>
<feature type="short sequence motif" description="'KMSKS' region" evidence="10">
    <location>
        <begin position="285"/>
        <end position="289"/>
    </location>
</feature>
<comment type="catalytic activity">
    <reaction evidence="9 10">
        <text>1D-myo-inositol 2-amino-2-deoxy-alpha-D-glucopyranoside + L-cysteine + ATP = 1D-myo-inositol 2-(L-cysteinylamino)-2-deoxy-alpha-D-glucopyranoside + AMP + diphosphate + H(+)</text>
        <dbReference type="Rhea" id="RHEA:26176"/>
        <dbReference type="ChEBI" id="CHEBI:15378"/>
        <dbReference type="ChEBI" id="CHEBI:30616"/>
        <dbReference type="ChEBI" id="CHEBI:33019"/>
        <dbReference type="ChEBI" id="CHEBI:35235"/>
        <dbReference type="ChEBI" id="CHEBI:58886"/>
        <dbReference type="ChEBI" id="CHEBI:58887"/>
        <dbReference type="ChEBI" id="CHEBI:456215"/>
        <dbReference type="EC" id="6.3.1.13"/>
    </reaction>
</comment>
<dbReference type="EMBL" id="LT629732">
    <property type="protein sequence ID" value="SDS99475.1"/>
    <property type="molecule type" value="Genomic_DNA"/>
</dbReference>
<dbReference type="STRING" id="117157.SAMN04489717_4629"/>
<evidence type="ECO:0000259" key="11">
    <source>
        <dbReference type="Pfam" id="PF01406"/>
    </source>
</evidence>
<dbReference type="RefSeq" id="WP_092655696.1">
    <property type="nucleotide sequence ID" value="NZ_LT629732.1"/>
</dbReference>
<feature type="binding site" evidence="10">
    <location>
        <begin position="43"/>
        <end position="46"/>
    </location>
    <ligand>
        <name>L-cysteinyl-5'-AMP</name>
        <dbReference type="ChEBI" id="CHEBI:144924"/>
    </ligand>
</feature>
<organism evidence="12 13">
    <name type="scientific">Actinopolymorpha singaporensis</name>
    <dbReference type="NCBI Taxonomy" id="117157"/>
    <lineage>
        <taxon>Bacteria</taxon>
        <taxon>Bacillati</taxon>
        <taxon>Actinomycetota</taxon>
        <taxon>Actinomycetes</taxon>
        <taxon>Propionibacteriales</taxon>
        <taxon>Actinopolymorphaceae</taxon>
        <taxon>Actinopolymorpha</taxon>
    </lineage>
</organism>
<evidence type="ECO:0000256" key="6">
    <source>
        <dbReference type="ARBA" id="ARBA00022741"/>
    </source>
</evidence>
<dbReference type="GO" id="GO:0006423">
    <property type="term" value="P:cysteinyl-tRNA aminoacylation"/>
    <property type="evidence" value="ECO:0007669"/>
    <property type="project" value="TreeGrafter"/>
</dbReference>
<protein>
    <recommendedName>
        <fullName evidence="10">L-cysteine:1D-myo-inositol 2-amino-2-deoxy-alpha-D-glucopyranoside ligase</fullName>
        <shortName evidence="10">L-Cys:GlcN-Ins ligase</shortName>
        <ecNumber evidence="10">6.3.1.13</ecNumber>
    </recommendedName>
    <alternativeName>
        <fullName evidence="10">Mycothiol ligase</fullName>
        <shortName evidence="10">MSH ligase</shortName>
    </alternativeName>
</protein>
<gene>
    <name evidence="10" type="primary">mshC</name>
    <name evidence="12" type="ORF">SAMN04489717_4629</name>
</gene>
<dbReference type="AlphaFoldDB" id="A0A1H1WQV8"/>
<dbReference type="GO" id="GO:0004817">
    <property type="term" value="F:cysteine-tRNA ligase activity"/>
    <property type="evidence" value="ECO:0007669"/>
    <property type="project" value="TreeGrafter"/>
</dbReference>
<evidence type="ECO:0000256" key="7">
    <source>
        <dbReference type="ARBA" id="ARBA00022833"/>
    </source>
</evidence>
<evidence type="ECO:0000313" key="12">
    <source>
        <dbReference type="EMBL" id="SDS99475.1"/>
    </source>
</evidence>
<dbReference type="FunFam" id="3.40.50.620:FF:000134">
    <property type="entry name" value="L-cysteine:1D-myo-inositol 2-amino-2-deoxy-alpha-D-glucopyranoside ligase"/>
    <property type="match status" value="1"/>
</dbReference>
<feature type="binding site" evidence="10">
    <location>
        <position position="58"/>
    </location>
    <ligand>
        <name>L-cysteinyl-5'-AMP</name>
        <dbReference type="ChEBI" id="CHEBI:144924"/>
    </ligand>
</feature>
<evidence type="ECO:0000313" key="13">
    <source>
        <dbReference type="Proteomes" id="UP000198983"/>
    </source>
</evidence>
<feature type="domain" description="tRNA synthetases class I catalytic" evidence="11">
    <location>
        <begin position="38"/>
        <end position="332"/>
    </location>
</feature>
<dbReference type="InterPro" id="IPR032678">
    <property type="entry name" value="tRNA-synt_1_cat_dom"/>
</dbReference>
<comment type="similarity">
    <text evidence="2 10">Belongs to the class-I aminoacyl-tRNA synthetase family. MshC subfamily.</text>
</comment>
<dbReference type="GO" id="GO:0010125">
    <property type="term" value="P:mycothiol biosynthetic process"/>
    <property type="evidence" value="ECO:0007669"/>
    <property type="project" value="UniProtKB-UniRule"/>
</dbReference>
<evidence type="ECO:0000256" key="3">
    <source>
        <dbReference type="ARBA" id="ARBA00011245"/>
    </source>
</evidence>
<feature type="binding site" evidence="10">
    <location>
        <position position="223"/>
    </location>
    <ligand>
        <name>L-cysteinyl-5'-AMP</name>
        <dbReference type="ChEBI" id="CHEBI:144924"/>
    </ligand>
</feature>
<feature type="binding site" evidence="10">
    <location>
        <position position="252"/>
    </location>
    <ligand>
        <name>Zn(2+)</name>
        <dbReference type="ChEBI" id="CHEBI:29105"/>
    </ligand>
</feature>
<dbReference type="NCBIfam" id="TIGR03447">
    <property type="entry name" value="mycothiol_MshC"/>
    <property type="match status" value="1"/>
</dbReference>
<keyword evidence="8 10" id="KW-0067">ATP-binding</keyword>
<feature type="binding site" evidence="10">
    <location>
        <begin position="245"/>
        <end position="247"/>
    </location>
    <ligand>
        <name>L-cysteinyl-5'-AMP</name>
        <dbReference type="ChEBI" id="CHEBI:144924"/>
    </ligand>
</feature>
<accession>A0A1H1WQV8</accession>
<dbReference type="PANTHER" id="PTHR10890">
    <property type="entry name" value="CYSTEINYL-TRNA SYNTHETASE"/>
    <property type="match status" value="1"/>
</dbReference>
<dbReference type="SUPFAM" id="SSF52374">
    <property type="entry name" value="Nucleotidylyl transferase"/>
    <property type="match status" value="1"/>
</dbReference>
<feature type="binding site" evidence="10">
    <location>
        <position position="279"/>
    </location>
    <ligand>
        <name>L-cysteinyl-5'-AMP</name>
        <dbReference type="ChEBI" id="CHEBI:144924"/>
    </ligand>
</feature>
<evidence type="ECO:0000256" key="8">
    <source>
        <dbReference type="ARBA" id="ARBA00022840"/>
    </source>
</evidence>
<dbReference type="HAMAP" id="MF_01697">
    <property type="entry name" value="MshC"/>
    <property type="match status" value="1"/>
</dbReference>
<reference evidence="12 13" key="1">
    <citation type="submission" date="2016-10" db="EMBL/GenBank/DDBJ databases">
        <authorList>
            <person name="de Groot N.N."/>
        </authorList>
    </citation>
    <scope>NUCLEOTIDE SEQUENCE [LARGE SCALE GENOMIC DNA]</scope>
    <source>
        <strain evidence="12 13">DSM 22024</strain>
    </source>
</reference>
<evidence type="ECO:0000256" key="9">
    <source>
        <dbReference type="ARBA" id="ARBA00048350"/>
    </source>
</evidence>
<dbReference type="OrthoDB" id="9815130at2"/>
<evidence type="ECO:0000256" key="2">
    <source>
        <dbReference type="ARBA" id="ARBA00007723"/>
    </source>
</evidence>
<dbReference type="InterPro" id="IPR014729">
    <property type="entry name" value="Rossmann-like_a/b/a_fold"/>
</dbReference>
<sequence length="408" mass="43776">MKAWSAPEVPQLPGPGQVPMVHDQASGARRLSARGPDARLYVCGITPYDATHLGHSATYVAFDLLGRAWRDAGLAVHYVQNVTDVDDPLLERAEQTGEPWQALAQRQTELFCEDMAALRVLPPEEFVGAVEAIPYIVEAIEVLRGRGGAYDVDGDIYFPVAADPAFGQVSRLSPGQMRELFAERGGDPDRPGKRDPLDSLMWRHERPGEPAWDTAVGRGRPGWHVECAAIALKYLGMGFDVQGGGSDLIFPHHEMCASAAQVLTGEAPFAHSYVYQGMVALDGEKMSKSKGNLVFSSQLRGEGADPSAIRLAVLAHHYRDDWEWTPAGLAAATNRLNRWRTAALRSGAADAGKVLQGVREALAADLDAPAALGVVDAWADETLAGGGTDEAAPELVRDVCDALLGVVL</sequence>
<dbReference type="Gene3D" id="3.40.50.620">
    <property type="entry name" value="HUPs"/>
    <property type="match status" value="1"/>
</dbReference>
<dbReference type="PRINTS" id="PR00983">
    <property type="entry name" value="TRNASYNTHCYS"/>
</dbReference>
<comment type="subunit">
    <text evidence="3 10">Monomer.</text>
</comment>
<dbReference type="Pfam" id="PF01406">
    <property type="entry name" value="tRNA-synt_1e"/>
    <property type="match status" value="1"/>
</dbReference>
<evidence type="ECO:0000256" key="5">
    <source>
        <dbReference type="ARBA" id="ARBA00022723"/>
    </source>
</evidence>
<keyword evidence="6 10" id="KW-0547">Nucleotide-binding</keyword>
<dbReference type="Proteomes" id="UP000198983">
    <property type="component" value="Chromosome I"/>
</dbReference>
<keyword evidence="4 10" id="KW-0436">Ligase</keyword>
<dbReference type="InterPro" id="IPR024909">
    <property type="entry name" value="Cys-tRNA/MSH_ligase"/>
</dbReference>
<feature type="binding site" evidence="10">
    <location>
        <position position="227"/>
    </location>
    <ligand>
        <name>Zn(2+)</name>
        <dbReference type="ChEBI" id="CHEBI:29105"/>
    </ligand>
</feature>
<dbReference type="GO" id="GO:0035446">
    <property type="term" value="F:cysteine-glucosaminylinositol ligase activity"/>
    <property type="evidence" value="ECO:0007669"/>
    <property type="project" value="UniProtKB-UniRule"/>
</dbReference>
<dbReference type="GO" id="GO:0008270">
    <property type="term" value="F:zinc ion binding"/>
    <property type="evidence" value="ECO:0007669"/>
    <property type="project" value="UniProtKB-UniRule"/>
</dbReference>
<evidence type="ECO:0000256" key="4">
    <source>
        <dbReference type="ARBA" id="ARBA00022598"/>
    </source>
</evidence>
<keyword evidence="5 10" id="KW-0479">Metal-binding</keyword>
<feature type="short sequence motif" description="'HIGH' region" evidence="10">
    <location>
        <begin position="45"/>
        <end position="55"/>
    </location>
</feature>
<dbReference type="GO" id="GO:0005829">
    <property type="term" value="C:cytosol"/>
    <property type="evidence" value="ECO:0007669"/>
    <property type="project" value="TreeGrafter"/>
</dbReference>
<dbReference type="Gene3D" id="1.20.120.640">
    <property type="entry name" value="Anticodon-binding domain of a subclass of class I aminoacyl-tRNA synthetases"/>
    <property type="match status" value="1"/>
</dbReference>